<dbReference type="EMBL" id="CM037030">
    <property type="protein sequence ID" value="KAH7651222.1"/>
    <property type="molecule type" value="Genomic_DNA"/>
</dbReference>
<evidence type="ECO:0000313" key="1">
    <source>
        <dbReference type="EMBL" id="KAH7651222.1"/>
    </source>
</evidence>
<evidence type="ECO:0000313" key="2">
    <source>
        <dbReference type="Proteomes" id="UP000827976"/>
    </source>
</evidence>
<keyword evidence="2" id="KW-1185">Reference proteome</keyword>
<protein>
    <submittedName>
        <fullName evidence="1">Uncharacterized protein</fullName>
    </submittedName>
</protein>
<proteinExistence type="predicted"/>
<gene>
    <name evidence="1" type="ORF">IHE45_20G042900</name>
</gene>
<comment type="caution">
    <text evidence="1">The sequence shown here is derived from an EMBL/GenBank/DDBJ whole genome shotgun (WGS) entry which is preliminary data.</text>
</comment>
<accession>A0ACB7TVZ3</accession>
<reference evidence="2" key="1">
    <citation type="journal article" date="2022" name="Nat. Commun.">
        <title>Chromosome evolution and the genetic basis of agronomically important traits in greater yam.</title>
        <authorList>
            <person name="Bredeson J.V."/>
            <person name="Lyons J.B."/>
            <person name="Oniyinde I.O."/>
            <person name="Okereke N.R."/>
            <person name="Kolade O."/>
            <person name="Nnabue I."/>
            <person name="Nwadili C.O."/>
            <person name="Hribova E."/>
            <person name="Parker M."/>
            <person name="Nwogha J."/>
            <person name="Shu S."/>
            <person name="Carlson J."/>
            <person name="Kariba R."/>
            <person name="Muthemba S."/>
            <person name="Knop K."/>
            <person name="Barton G.J."/>
            <person name="Sherwood A.V."/>
            <person name="Lopez-Montes A."/>
            <person name="Asiedu R."/>
            <person name="Jamnadass R."/>
            <person name="Muchugi A."/>
            <person name="Goodstein D."/>
            <person name="Egesi C.N."/>
            <person name="Featherston J."/>
            <person name="Asfaw A."/>
            <person name="Simpson G.G."/>
            <person name="Dolezel J."/>
            <person name="Hendre P.S."/>
            <person name="Van Deynze A."/>
            <person name="Kumar P.L."/>
            <person name="Obidiegwu J.E."/>
            <person name="Bhattacharjee R."/>
            <person name="Rokhsar D.S."/>
        </authorList>
    </citation>
    <scope>NUCLEOTIDE SEQUENCE [LARGE SCALE GENOMIC DNA]</scope>
    <source>
        <strain evidence="2">cv. TDa95/00328</strain>
    </source>
</reference>
<organism evidence="1 2">
    <name type="scientific">Dioscorea alata</name>
    <name type="common">Purple yam</name>
    <dbReference type="NCBI Taxonomy" id="55571"/>
    <lineage>
        <taxon>Eukaryota</taxon>
        <taxon>Viridiplantae</taxon>
        <taxon>Streptophyta</taxon>
        <taxon>Embryophyta</taxon>
        <taxon>Tracheophyta</taxon>
        <taxon>Spermatophyta</taxon>
        <taxon>Magnoliopsida</taxon>
        <taxon>Liliopsida</taxon>
        <taxon>Dioscoreales</taxon>
        <taxon>Dioscoreaceae</taxon>
        <taxon>Dioscorea</taxon>
    </lineage>
</organism>
<sequence length="94" mass="10256">MWESRISQSEVGDGGAMAAGRNLARRNAMRSGLVVVGAIAFGYLSIQVGFKPFLERAQESMERSQPQPKLESDPSSQLSSDDGFVSSFSEEERL</sequence>
<name>A0ACB7TVZ3_DIOAL</name>
<dbReference type="Proteomes" id="UP000827976">
    <property type="component" value="Chromosome 20"/>
</dbReference>